<dbReference type="InterPro" id="IPR040442">
    <property type="entry name" value="Pyrv_kinase-like_dom_sf"/>
</dbReference>
<feature type="binding site" evidence="7 10">
    <location>
        <position position="119"/>
    </location>
    <ligand>
        <name>Mg(2+)</name>
        <dbReference type="ChEBI" id="CHEBI:18420"/>
    </ligand>
</feature>
<name>A0A1R3UDK3_9HELI</name>
<dbReference type="HAMAP" id="MF_00156">
    <property type="entry name" value="PanB"/>
    <property type="match status" value="1"/>
</dbReference>
<dbReference type="UniPathway" id="UPA00028">
    <property type="reaction ID" value="UER00003"/>
</dbReference>
<evidence type="ECO:0000256" key="6">
    <source>
        <dbReference type="ARBA" id="ARBA00056497"/>
    </source>
</evidence>
<dbReference type="NCBIfam" id="TIGR00222">
    <property type="entry name" value="panB"/>
    <property type="match status" value="1"/>
</dbReference>
<evidence type="ECO:0000256" key="4">
    <source>
        <dbReference type="ARBA" id="ARBA00022655"/>
    </source>
</evidence>
<evidence type="ECO:0000256" key="3">
    <source>
        <dbReference type="ARBA" id="ARBA00011424"/>
    </source>
</evidence>
<evidence type="ECO:0000256" key="5">
    <source>
        <dbReference type="ARBA" id="ARBA00022679"/>
    </source>
</evidence>
<dbReference type="NCBIfam" id="NF001452">
    <property type="entry name" value="PRK00311.1"/>
    <property type="match status" value="1"/>
</dbReference>
<protein>
    <recommendedName>
        <fullName evidence="7">3-methyl-2-oxobutanoate hydroxymethyltransferase</fullName>
        <ecNumber evidence="7">2.1.2.11</ecNumber>
    </recommendedName>
    <alternativeName>
        <fullName evidence="7">Ketopantoate hydroxymethyltransferase</fullName>
        <shortName evidence="7">KPHMT</shortName>
    </alternativeName>
</protein>
<reference evidence="11" key="1">
    <citation type="submission" date="2016-10" db="EMBL/GenBank/DDBJ databases">
        <title>Proteomic and phylogenetic analysis of the outer membrane protein repertoire of gastric Helicobacter species.</title>
        <authorList>
            <person name="Joosten M."/>
        </authorList>
    </citation>
    <scope>NUCLEOTIDE SEQUENCE</scope>
    <source>
        <strain evidence="11">JKM4</strain>
    </source>
</reference>
<feature type="binding site" evidence="7 10">
    <location>
        <position position="88"/>
    </location>
    <ligand>
        <name>Mg(2+)</name>
        <dbReference type="ChEBI" id="CHEBI:18420"/>
    </ligand>
</feature>
<feature type="binding site" evidence="7 10">
    <location>
        <position position="49"/>
    </location>
    <ligand>
        <name>Mg(2+)</name>
        <dbReference type="ChEBI" id="CHEBI:18420"/>
    </ligand>
</feature>
<dbReference type="EMBL" id="LT633493">
    <property type="protein sequence ID" value="SFZ72168.1"/>
    <property type="molecule type" value="Genomic_DNA"/>
</dbReference>
<evidence type="ECO:0000313" key="11">
    <source>
        <dbReference type="EMBL" id="SFZ72168.1"/>
    </source>
</evidence>
<dbReference type="PANTHER" id="PTHR20881:SF0">
    <property type="entry name" value="3-METHYL-2-OXOBUTANOATE HYDROXYMETHYLTRANSFERASE"/>
    <property type="match status" value="1"/>
</dbReference>
<keyword evidence="7 10" id="KW-0479">Metal-binding</keyword>
<gene>
    <name evidence="11" type="primary">omp1494</name>
    <name evidence="7" type="synonym">panB</name>
</gene>
<dbReference type="OrthoDB" id="9781789at2"/>
<comment type="subcellular location">
    <subcellularLocation>
        <location evidence="7">Cytoplasm</location>
    </subcellularLocation>
</comment>
<keyword evidence="7" id="KW-0963">Cytoplasm</keyword>
<comment type="pathway">
    <text evidence="1 7">Cofactor biosynthesis; (R)-pantothenate biosynthesis; (R)-pantoate from 3-methyl-2-oxobutanoate: step 1/2.</text>
</comment>
<keyword evidence="4 7" id="KW-0566">Pantothenate biosynthesis</keyword>
<dbReference type="InterPro" id="IPR015813">
    <property type="entry name" value="Pyrv/PenolPyrv_kinase-like_dom"/>
</dbReference>
<feature type="binding site" evidence="7 9">
    <location>
        <begin position="49"/>
        <end position="50"/>
    </location>
    <ligand>
        <name>3-methyl-2-oxobutanoate</name>
        <dbReference type="ChEBI" id="CHEBI:11851"/>
    </ligand>
</feature>
<keyword evidence="5 7" id="KW-0808">Transferase</keyword>
<accession>A0A1R3UDK3</accession>
<dbReference type="AlphaFoldDB" id="A0A1R3UDK3"/>
<proteinExistence type="inferred from homology"/>
<dbReference type="EC" id="2.1.2.11" evidence="7"/>
<dbReference type="GO" id="GO:0000287">
    <property type="term" value="F:magnesium ion binding"/>
    <property type="evidence" value="ECO:0007669"/>
    <property type="project" value="TreeGrafter"/>
</dbReference>
<dbReference type="SUPFAM" id="SSF51621">
    <property type="entry name" value="Phosphoenolpyruvate/pyruvate domain"/>
    <property type="match status" value="1"/>
</dbReference>
<comment type="cofactor">
    <cofactor evidence="7 10">
        <name>Mg(2+)</name>
        <dbReference type="ChEBI" id="CHEBI:18420"/>
    </cofactor>
    <text evidence="7 10">Binds 1 Mg(2+) ion per subunit.</text>
</comment>
<dbReference type="GO" id="GO:0015940">
    <property type="term" value="P:pantothenate biosynthetic process"/>
    <property type="evidence" value="ECO:0007669"/>
    <property type="project" value="UniProtKB-UniRule"/>
</dbReference>
<dbReference type="GO" id="GO:0005737">
    <property type="term" value="C:cytoplasm"/>
    <property type="evidence" value="ECO:0007669"/>
    <property type="project" value="UniProtKB-SubCell"/>
</dbReference>
<dbReference type="RefSeq" id="WP_104749562.1">
    <property type="nucleotide sequence ID" value="NZ_FZMQ01000005.1"/>
</dbReference>
<evidence type="ECO:0000256" key="2">
    <source>
        <dbReference type="ARBA" id="ARBA00008676"/>
    </source>
</evidence>
<organism evidence="11">
    <name type="scientific">Helicobacter cynogastricus</name>
    <dbReference type="NCBI Taxonomy" id="329937"/>
    <lineage>
        <taxon>Bacteria</taxon>
        <taxon>Pseudomonadati</taxon>
        <taxon>Campylobacterota</taxon>
        <taxon>Epsilonproteobacteria</taxon>
        <taxon>Campylobacterales</taxon>
        <taxon>Helicobacteraceae</taxon>
        <taxon>Helicobacter</taxon>
    </lineage>
</organism>
<dbReference type="Pfam" id="PF02548">
    <property type="entry name" value="Pantoate_transf"/>
    <property type="match status" value="1"/>
</dbReference>
<sequence length="268" mass="29077">MKKITLDSLYRKKHPKEGASPCKISAITAYDALFATLFDPYIDLILVGDSLNMSFNYMPDTLSIGMAEMLYHTKAVCRGTQRAFVVADMPYGSYTNEKQALKNALKFYQQTRADAIKLEGGQARAPLIKRLVQEGVAVVGHVGLLPQSVRGVGGYKIAGKTQQSAQQVLEDALSVQEAGASLVVLEGVIASVATKITARLDIPTIGIGSGAGCDGQILVFSDMLGLFKAFRPKFVRSYLEGATLIEQAVQDYIQDIQTGHFPSEQESY</sequence>
<comment type="similarity">
    <text evidence="2 7">Belongs to the PanB family.</text>
</comment>
<evidence type="ECO:0000256" key="1">
    <source>
        <dbReference type="ARBA" id="ARBA00005033"/>
    </source>
</evidence>
<dbReference type="FunFam" id="3.20.20.60:FF:000003">
    <property type="entry name" value="3-methyl-2-oxobutanoate hydroxymethyltransferase"/>
    <property type="match status" value="1"/>
</dbReference>
<dbReference type="InterPro" id="IPR003700">
    <property type="entry name" value="Pantoate_hydroxy_MeTrfase"/>
</dbReference>
<comment type="subunit">
    <text evidence="3 7">Homodecamer; pentamer of dimers.</text>
</comment>
<keyword evidence="7 10" id="KW-0460">Magnesium</keyword>
<feature type="binding site" evidence="7 9">
    <location>
        <position position="117"/>
    </location>
    <ligand>
        <name>3-methyl-2-oxobutanoate</name>
        <dbReference type="ChEBI" id="CHEBI:11851"/>
    </ligand>
</feature>
<dbReference type="PANTHER" id="PTHR20881">
    <property type="entry name" value="3-METHYL-2-OXOBUTANOATE HYDROXYMETHYLTRANSFERASE"/>
    <property type="match status" value="1"/>
</dbReference>
<evidence type="ECO:0000256" key="9">
    <source>
        <dbReference type="PIRSR" id="PIRSR000388-2"/>
    </source>
</evidence>
<dbReference type="GO" id="GO:0003864">
    <property type="term" value="F:3-methyl-2-oxobutanoate hydroxymethyltransferase activity"/>
    <property type="evidence" value="ECO:0007669"/>
    <property type="project" value="UniProtKB-UniRule"/>
</dbReference>
<evidence type="ECO:0000256" key="7">
    <source>
        <dbReference type="HAMAP-Rule" id="MF_00156"/>
    </source>
</evidence>
<feature type="binding site" evidence="7 9">
    <location>
        <position position="88"/>
    </location>
    <ligand>
        <name>3-methyl-2-oxobutanoate</name>
        <dbReference type="ChEBI" id="CHEBI:11851"/>
    </ligand>
</feature>
<dbReference type="PIRSF" id="PIRSF000388">
    <property type="entry name" value="Pantoate_hydroxy_MeTrfase"/>
    <property type="match status" value="1"/>
</dbReference>
<dbReference type="CDD" id="cd06557">
    <property type="entry name" value="KPHMT-like"/>
    <property type="match status" value="1"/>
</dbReference>
<dbReference type="Gene3D" id="3.20.20.60">
    <property type="entry name" value="Phosphoenolpyruvate-binding domains"/>
    <property type="match status" value="1"/>
</dbReference>
<evidence type="ECO:0000256" key="8">
    <source>
        <dbReference type="PIRSR" id="PIRSR000388-1"/>
    </source>
</evidence>
<feature type="active site" description="Proton acceptor" evidence="7 8">
    <location>
        <position position="186"/>
    </location>
</feature>
<evidence type="ECO:0000256" key="10">
    <source>
        <dbReference type="PIRSR" id="PIRSR000388-3"/>
    </source>
</evidence>
<comment type="function">
    <text evidence="6 7">Catalyzes the reversible reaction in which hydroxymethyl group from 5,10-methylenetetrahydrofolate is transferred onto alpha-ketoisovalerate to form ketopantoate.</text>
</comment>
<comment type="catalytic activity">
    <reaction evidence="7">
        <text>(6R)-5,10-methylene-5,6,7,8-tetrahydrofolate + 3-methyl-2-oxobutanoate + H2O = 2-dehydropantoate + (6S)-5,6,7,8-tetrahydrofolate</text>
        <dbReference type="Rhea" id="RHEA:11824"/>
        <dbReference type="ChEBI" id="CHEBI:11561"/>
        <dbReference type="ChEBI" id="CHEBI:11851"/>
        <dbReference type="ChEBI" id="CHEBI:15377"/>
        <dbReference type="ChEBI" id="CHEBI:15636"/>
        <dbReference type="ChEBI" id="CHEBI:57453"/>
        <dbReference type="EC" id="2.1.2.11"/>
    </reaction>
</comment>